<dbReference type="Proteomes" id="UP000007881">
    <property type="component" value="Chromosome"/>
</dbReference>
<keyword evidence="1" id="KW-0472">Membrane</keyword>
<evidence type="ECO:0000313" key="2">
    <source>
        <dbReference type="EMBL" id="BAM04700.1"/>
    </source>
</evidence>
<dbReference type="RefSeq" id="WP_014437913.1">
    <property type="nucleotide sequence ID" value="NC_017080.1"/>
</dbReference>
<protein>
    <submittedName>
        <fullName evidence="2">Uncharacterized protein</fullName>
    </submittedName>
</protein>
<keyword evidence="3" id="KW-1185">Reference proteome</keyword>
<organism evidence="2 3">
    <name type="scientific">Phycisphaera mikurensis (strain NBRC 102666 / KCTC 22515 / FYK2301M01)</name>
    <dbReference type="NCBI Taxonomy" id="1142394"/>
    <lineage>
        <taxon>Bacteria</taxon>
        <taxon>Pseudomonadati</taxon>
        <taxon>Planctomycetota</taxon>
        <taxon>Phycisphaerae</taxon>
        <taxon>Phycisphaerales</taxon>
        <taxon>Phycisphaeraceae</taxon>
        <taxon>Phycisphaera</taxon>
    </lineage>
</organism>
<dbReference type="HOGENOM" id="CLU_1569241_0_0_0"/>
<keyword evidence="1" id="KW-1133">Transmembrane helix</keyword>
<gene>
    <name evidence="2" type="ordered locus">PSMK_25410</name>
</gene>
<accession>I0IHG2</accession>
<name>I0IHG2_PHYMF</name>
<reference evidence="2 3" key="1">
    <citation type="submission" date="2012-02" db="EMBL/GenBank/DDBJ databases">
        <title>Complete genome sequence of Phycisphaera mikurensis NBRC 102666.</title>
        <authorList>
            <person name="Ankai A."/>
            <person name="Hosoyama A."/>
            <person name="Terui Y."/>
            <person name="Sekine M."/>
            <person name="Fukai R."/>
            <person name="Kato Y."/>
            <person name="Nakamura S."/>
            <person name="Yamada-Narita S."/>
            <person name="Kawakoshi A."/>
            <person name="Fukunaga Y."/>
            <person name="Yamazaki S."/>
            <person name="Fujita N."/>
        </authorList>
    </citation>
    <scope>NUCLEOTIDE SEQUENCE [LARGE SCALE GENOMIC DNA]</scope>
    <source>
        <strain evidence="3">NBRC 102666 / KCTC 22515 / FYK2301M01</strain>
    </source>
</reference>
<dbReference type="KEGG" id="phm:PSMK_25410"/>
<evidence type="ECO:0000313" key="3">
    <source>
        <dbReference type="Proteomes" id="UP000007881"/>
    </source>
</evidence>
<dbReference type="EMBL" id="AP012338">
    <property type="protein sequence ID" value="BAM04700.1"/>
    <property type="molecule type" value="Genomic_DNA"/>
</dbReference>
<keyword evidence="1" id="KW-0812">Transmembrane</keyword>
<dbReference type="STRING" id="1142394.PSMK_25410"/>
<sequence>MANDKDDPQKLLKLGAVAVVGGIAAVLLAVNLLGSDRGPSDQKWMLDLETQIVHARPVDTRSPAAEGGAGVRSYPQIGEGSSLVDVTLLTCGDPGDITNGMSVDELAGVEARVGWVSIRKEGDATGGSELVSDATGANWGPKMSPENIQMMEAAAGGCPDGSAVGVVAGP</sequence>
<feature type="transmembrane region" description="Helical" evidence="1">
    <location>
        <begin position="12"/>
        <end position="33"/>
    </location>
</feature>
<dbReference type="AlphaFoldDB" id="I0IHG2"/>
<proteinExistence type="predicted"/>
<evidence type="ECO:0000256" key="1">
    <source>
        <dbReference type="SAM" id="Phobius"/>
    </source>
</evidence>